<comment type="caution">
    <text evidence="2">The sequence shown here is derived from an EMBL/GenBank/DDBJ whole genome shotgun (WGS) entry which is preliminary data.</text>
</comment>
<organism evidence="2 3">
    <name type="scientific">Providencia rettgeri</name>
    <dbReference type="NCBI Taxonomy" id="587"/>
    <lineage>
        <taxon>Bacteria</taxon>
        <taxon>Pseudomonadati</taxon>
        <taxon>Pseudomonadota</taxon>
        <taxon>Gammaproteobacteria</taxon>
        <taxon>Enterobacterales</taxon>
        <taxon>Morganellaceae</taxon>
        <taxon>Providencia</taxon>
    </lineage>
</organism>
<proteinExistence type="predicted"/>
<accession>A0A264VVJ2</accession>
<feature type="region of interest" description="Disordered" evidence="1">
    <location>
        <begin position="1"/>
        <end position="21"/>
    </location>
</feature>
<dbReference type="EMBL" id="NOWC01000006">
    <property type="protein sequence ID" value="OZS75364.1"/>
    <property type="molecule type" value="Genomic_DNA"/>
</dbReference>
<sequence length="65" mass="7244">MSSLSNNSIPVQLRSSASPDGSPHLQYELMVQNQWIPVNRRYVEWAVGNLNVIVDFNSKGKGDAK</sequence>
<feature type="compositionally biased region" description="Polar residues" evidence="1">
    <location>
        <begin position="1"/>
        <end position="19"/>
    </location>
</feature>
<evidence type="ECO:0000313" key="3">
    <source>
        <dbReference type="Proteomes" id="UP000216001"/>
    </source>
</evidence>
<evidence type="ECO:0000313" key="2">
    <source>
        <dbReference type="EMBL" id="OZS75364.1"/>
    </source>
</evidence>
<name>A0A264VVJ2_PRORE</name>
<reference evidence="2 3" key="1">
    <citation type="submission" date="2017-07" db="EMBL/GenBank/DDBJ databases">
        <title>blaIMP-27 on transferable plasmids in Proteus mirabilis and Providencia rettgeri.</title>
        <authorList>
            <person name="Potter R."/>
        </authorList>
    </citation>
    <scope>NUCLEOTIDE SEQUENCE [LARGE SCALE GENOMIC DNA]</scope>
    <source>
        <strain evidence="2 3">PR1</strain>
    </source>
</reference>
<gene>
    <name evidence="2" type="ORF">CHI95_07630</name>
</gene>
<dbReference type="RefSeq" id="WP_094961265.1">
    <property type="nucleotide sequence ID" value="NZ_NOWC01000006.1"/>
</dbReference>
<dbReference type="AlphaFoldDB" id="A0A264VVJ2"/>
<evidence type="ECO:0000256" key="1">
    <source>
        <dbReference type="SAM" id="MobiDB-lite"/>
    </source>
</evidence>
<protein>
    <submittedName>
        <fullName evidence="2">Uncharacterized protein</fullName>
    </submittedName>
</protein>
<dbReference type="Proteomes" id="UP000216001">
    <property type="component" value="Unassembled WGS sequence"/>
</dbReference>